<sequence>MLSDCSRFYNQLFQGTMQGIMLMSGSLARTLGPLLVSSLFQVNGPVPVWSIEVLCFPNVFSDVL</sequence>
<organism evidence="3">
    <name type="scientific">Haemonchus placei</name>
    <name type="common">Barber's pole worm</name>
    <dbReference type="NCBI Taxonomy" id="6290"/>
    <lineage>
        <taxon>Eukaryota</taxon>
        <taxon>Metazoa</taxon>
        <taxon>Ecdysozoa</taxon>
        <taxon>Nematoda</taxon>
        <taxon>Chromadorea</taxon>
        <taxon>Rhabditida</taxon>
        <taxon>Rhabditina</taxon>
        <taxon>Rhabditomorpha</taxon>
        <taxon>Strongyloidea</taxon>
        <taxon>Trichostrongylidae</taxon>
        <taxon>Haemonchus</taxon>
    </lineage>
</organism>
<accession>A0A0N4VSQ4</accession>
<dbReference type="WBParaSite" id="HPLM_0000032101-mRNA-1">
    <property type="protein sequence ID" value="HPLM_0000032101-mRNA-1"/>
    <property type="gene ID" value="HPLM_0000032101"/>
</dbReference>
<proteinExistence type="predicted"/>
<dbReference type="Proteomes" id="UP000268014">
    <property type="component" value="Unassembled WGS sequence"/>
</dbReference>
<evidence type="ECO:0000313" key="3">
    <source>
        <dbReference type="WBParaSite" id="HPLM_0000032101-mRNA-1"/>
    </source>
</evidence>
<name>A0A0N4VSQ4_HAEPC</name>
<reference evidence="1 2" key="2">
    <citation type="submission" date="2018-11" db="EMBL/GenBank/DDBJ databases">
        <authorList>
            <consortium name="Pathogen Informatics"/>
        </authorList>
    </citation>
    <scope>NUCLEOTIDE SEQUENCE [LARGE SCALE GENOMIC DNA]</scope>
    <source>
        <strain evidence="1 2">MHpl1</strain>
    </source>
</reference>
<keyword evidence="2" id="KW-1185">Reference proteome</keyword>
<dbReference type="OrthoDB" id="5848846at2759"/>
<gene>
    <name evidence="1" type="ORF">HPLM_LOCUS322</name>
</gene>
<reference evidence="3" key="1">
    <citation type="submission" date="2017-02" db="UniProtKB">
        <authorList>
            <consortium name="WormBaseParasite"/>
        </authorList>
    </citation>
    <scope>IDENTIFICATION</scope>
</reference>
<evidence type="ECO:0000313" key="2">
    <source>
        <dbReference type="Proteomes" id="UP000268014"/>
    </source>
</evidence>
<dbReference type="EMBL" id="UZAF01000201">
    <property type="protein sequence ID" value="VDO05071.1"/>
    <property type="molecule type" value="Genomic_DNA"/>
</dbReference>
<evidence type="ECO:0000313" key="1">
    <source>
        <dbReference type="EMBL" id="VDO05071.1"/>
    </source>
</evidence>
<protein>
    <submittedName>
        <fullName evidence="3">MFS domain-containing protein</fullName>
    </submittedName>
</protein>
<dbReference type="AlphaFoldDB" id="A0A0N4VSQ4"/>